<dbReference type="EMBL" id="CP136924">
    <property type="protein sequence ID" value="WXA02765.1"/>
    <property type="molecule type" value="Genomic_DNA"/>
</dbReference>
<evidence type="ECO:0000256" key="1">
    <source>
        <dbReference type="SAM" id="SignalP"/>
    </source>
</evidence>
<evidence type="ECO:0008006" key="5">
    <source>
        <dbReference type="Google" id="ProtNLM"/>
    </source>
</evidence>
<accession>A0AAU6P3K0</accession>
<dbReference type="AlphaFoldDB" id="A0AAU6P3K0"/>
<dbReference type="RefSeq" id="WP_338731014.1">
    <property type="nucleotide sequence ID" value="NZ_CP136924.1"/>
</dbReference>
<protein>
    <recommendedName>
        <fullName evidence="5">Outer membrane protein beta-barrel domain-containing protein</fullName>
    </recommendedName>
</protein>
<keyword evidence="4" id="KW-1185">Reference proteome</keyword>
<feature type="chain" id="PRO_5044712911" description="Outer membrane protein beta-barrel domain-containing protein" evidence="1">
    <location>
        <begin position="22"/>
        <end position="181"/>
    </location>
</feature>
<sequence length="181" mass="20667">MKILNHQLLLILLLIGTQAIAQEHEEHDSEDIPFHKIGVALTHVNMSSGIKDAGTKWITLPGFSLDYDYVFSEKWSVGLHTDIIIEKFAVQENLDSDEEIIERSYPIAPAAMLGRRLGHHTILLGAGAEFEKEETLFLNRFTYEYGIEISEKWEVGLSLSYDLRWNAYDSYILGIVLCRKL</sequence>
<reference evidence="3 4" key="1">
    <citation type="submission" date="2023-10" db="EMBL/GenBank/DDBJ databases">
        <title>Culture-based analysis of two novel bacteria associated with mangrove crab gills.</title>
        <authorList>
            <person name="Yang X."/>
            <person name="Garuglieri E."/>
            <person name="Van Goethem M.W."/>
            <person name="Fusi M."/>
            <person name="Marasco R."/>
            <person name="Daffonchio D.G."/>
        </authorList>
    </citation>
    <scope>NUCLEOTIDE SEQUENCE</scope>
    <source>
        <strain evidence="3">UG2-1</strain>
        <strain evidence="2">UG2-2</strain>
        <strain evidence="4">UG2_2</strain>
    </source>
</reference>
<gene>
    <name evidence="3" type="ORF">R3L15_08010</name>
    <name evidence="2" type="ORF">R3L16_13580</name>
</gene>
<evidence type="ECO:0000313" key="4">
    <source>
        <dbReference type="Proteomes" id="UP001368318"/>
    </source>
</evidence>
<evidence type="ECO:0000313" key="3">
    <source>
        <dbReference type="EMBL" id="WXA12074.1"/>
    </source>
</evidence>
<organism evidence="3">
    <name type="scientific">Mangrovimonas cancribranchiae</name>
    <dbReference type="NCBI Taxonomy" id="3080055"/>
    <lineage>
        <taxon>Bacteria</taxon>
        <taxon>Pseudomonadati</taxon>
        <taxon>Bacteroidota</taxon>
        <taxon>Flavobacteriia</taxon>
        <taxon>Flavobacteriales</taxon>
        <taxon>Flavobacteriaceae</taxon>
        <taxon>Mangrovimonas</taxon>
    </lineage>
</organism>
<feature type="signal peptide" evidence="1">
    <location>
        <begin position="1"/>
        <end position="21"/>
    </location>
</feature>
<name>A0AAU6P3K0_9FLAO</name>
<evidence type="ECO:0000313" key="2">
    <source>
        <dbReference type="EMBL" id="WXA02765.1"/>
    </source>
</evidence>
<dbReference type="EMBL" id="CP136925">
    <property type="protein sequence ID" value="WXA12074.1"/>
    <property type="molecule type" value="Genomic_DNA"/>
</dbReference>
<dbReference type="KEGG" id="mcaa:R3L15_08010"/>
<dbReference type="Proteomes" id="UP001368318">
    <property type="component" value="Chromosome"/>
</dbReference>
<keyword evidence="1" id="KW-0732">Signal</keyword>
<proteinExistence type="predicted"/>